<keyword evidence="1" id="KW-1133">Transmembrane helix</keyword>
<dbReference type="OrthoDB" id="9798833at2"/>
<feature type="transmembrane region" description="Helical" evidence="1">
    <location>
        <begin position="6"/>
        <end position="25"/>
    </location>
</feature>
<dbReference type="Pfam" id="PF13487">
    <property type="entry name" value="HD_5"/>
    <property type="match status" value="1"/>
</dbReference>
<dbReference type="PROSITE" id="PS51832">
    <property type="entry name" value="HD_GYP"/>
    <property type="match status" value="1"/>
</dbReference>
<dbReference type="STRING" id="1121420.SAMN02746098_00625"/>
<feature type="transmembrane region" description="Helical" evidence="1">
    <location>
        <begin position="107"/>
        <end position="127"/>
    </location>
</feature>
<feature type="transmembrane region" description="Helical" evidence="1">
    <location>
        <begin position="203"/>
        <end position="220"/>
    </location>
</feature>
<dbReference type="SMART" id="SM00471">
    <property type="entry name" value="HDc"/>
    <property type="match status" value="1"/>
</dbReference>
<gene>
    <name evidence="3" type="ORF">SAMN02746098_00625</name>
</gene>
<feature type="transmembrane region" description="Helical" evidence="1">
    <location>
        <begin position="69"/>
        <end position="95"/>
    </location>
</feature>
<evidence type="ECO:0000256" key="1">
    <source>
        <dbReference type="SAM" id="Phobius"/>
    </source>
</evidence>
<feature type="domain" description="HD-GYP" evidence="2">
    <location>
        <begin position="226"/>
        <end position="421"/>
    </location>
</feature>
<proteinExistence type="predicted"/>
<dbReference type="Pfam" id="PF20972">
    <property type="entry name" value="MASE9"/>
    <property type="match status" value="1"/>
</dbReference>
<dbReference type="InterPro" id="IPR048430">
    <property type="entry name" value="MASE9"/>
</dbReference>
<protein>
    <submittedName>
        <fullName evidence="3">HD domain-containing protein</fullName>
    </submittedName>
</protein>
<dbReference type="AlphaFoldDB" id="A0A1M5RPZ3"/>
<dbReference type="InterPro" id="IPR003607">
    <property type="entry name" value="HD/PDEase_dom"/>
</dbReference>
<organism evidence="3 4">
    <name type="scientific">Desulfosporosinus lacus DSM 15449</name>
    <dbReference type="NCBI Taxonomy" id="1121420"/>
    <lineage>
        <taxon>Bacteria</taxon>
        <taxon>Bacillati</taxon>
        <taxon>Bacillota</taxon>
        <taxon>Clostridia</taxon>
        <taxon>Eubacteriales</taxon>
        <taxon>Desulfitobacteriaceae</taxon>
        <taxon>Desulfosporosinus</taxon>
    </lineage>
</organism>
<dbReference type="CDD" id="cd00077">
    <property type="entry name" value="HDc"/>
    <property type="match status" value="1"/>
</dbReference>
<accession>A0A1M5RPZ3</accession>
<dbReference type="InterPro" id="IPR037522">
    <property type="entry name" value="HD_GYP_dom"/>
</dbReference>
<dbReference type="EMBL" id="FQXJ01000003">
    <property type="protein sequence ID" value="SHH28375.1"/>
    <property type="molecule type" value="Genomic_DNA"/>
</dbReference>
<keyword evidence="1" id="KW-0812">Transmembrane</keyword>
<evidence type="ECO:0000259" key="2">
    <source>
        <dbReference type="PROSITE" id="PS51832"/>
    </source>
</evidence>
<sequence length="425" mass="47473">MENISVKLKLFFTIIVTSATIILLWNMINTDWTKTQLINFLIFCILAIASESLPVALPKGGYVTVSYSIFLSSLILFPLGVTLSAMALSGLLIFGKASLEQPLYKRVFNASQYVISLSVAHVAISYSEIPFFQFEIRSIIFYIIAATIYMVMNMTIVAIVLGLVSNKSPWSIWIVNFRWAVPNFMALVPLGFLLALIYKDWGAQGILLLFIPLLISRHAFQLYIDMRENYLDTVEALVQALEAKDTYTSGHSARVGKLAVAVAEGIEMSEEKIEFLKYAAALHDVGKIGVSEVILNKEGELLEVEWEAIRSHPVIGQTIIKGIKFLFDIGQVVRHHHERFDGKGYPDGIQGEEIPLESRIIAVADTYDAITSDRSYRKGRTHDEAIAELKRVAGSQLDPKIVEVFCNVVTDEVAQRVNVEHVQIA</sequence>
<reference evidence="4" key="1">
    <citation type="submission" date="2016-11" db="EMBL/GenBank/DDBJ databases">
        <authorList>
            <person name="Varghese N."/>
            <person name="Submissions S."/>
        </authorList>
    </citation>
    <scope>NUCLEOTIDE SEQUENCE [LARGE SCALE GENOMIC DNA]</scope>
    <source>
        <strain evidence="4">DSM 15449</strain>
    </source>
</reference>
<evidence type="ECO:0000313" key="3">
    <source>
        <dbReference type="EMBL" id="SHH28375.1"/>
    </source>
</evidence>
<keyword evidence="4" id="KW-1185">Reference proteome</keyword>
<name>A0A1M5RPZ3_9FIRM</name>
<dbReference type="SUPFAM" id="SSF109604">
    <property type="entry name" value="HD-domain/PDEase-like"/>
    <property type="match status" value="1"/>
</dbReference>
<evidence type="ECO:0000313" key="4">
    <source>
        <dbReference type="Proteomes" id="UP000183954"/>
    </source>
</evidence>
<feature type="transmembrane region" description="Helical" evidence="1">
    <location>
        <begin position="176"/>
        <end position="197"/>
    </location>
</feature>
<keyword evidence="1" id="KW-0472">Membrane</keyword>
<feature type="transmembrane region" description="Helical" evidence="1">
    <location>
        <begin position="37"/>
        <end position="57"/>
    </location>
</feature>
<dbReference type="Proteomes" id="UP000183954">
    <property type="component" value="Unassembled WGS sequence"/>
</dbReference>
<dbReference type="PANTHER" id="PTHR43155">
    <property type="entry name" value="CYCLIC DI-GMP PHOSPHODIESTERASE PA4108-RELATED"/>
    <property type="match status" value="1"/>
</dbReference>
<feature type="transmembrane region" description="Helical" evidence="1">
    <location>
        <begin position="139"/>
        <end position="164"/>
    </location>
</feature>
<dbReference type="Gene3D" id="1.10.3210.10">
    <property type="entry name" value="Hypothetical protein af1432"/>
    <property type="match status" value="1"/>
</dbReference>